<sequence length="285" mass="31637">MRNQGYVYHETLPGSIRGDQLLDYLTEKYLHSTRDDWRERIRNGQVRLEGDRLTWRRPPWDEPEAPRTFGVLHKDEELLAVAKPAGLPTLPGGGFLENSLLYAVREFDPSASPLHRLGRWTSGLVLFARNRSAMAKVSEAWRRSKVRKVYRGLAEGVPAKDRFEIDATIGPVPHPLLGTVHAVSPEGKPSRSRVTVLAQRDGCFLAEVEIETGRPHQIRIHLAAAGHPLCGDPLYQAGGLPATDSAALPGDPGYRLHAMMLELDHPAGTGPLRLYCRPPCELESS</sequence>
<dbReference type="PANTHER" id="PTHR21600:SF88">
    <property type="entry name" value="RNA PSEUDOURIDINE SYNTHASE 5"/>
    <property type="match status" value="1"/>
</dbReference>
<dbReference type="SUPFAM" id="SSF55120">
    <property type="entry name" value="Pseudouridine synthase"/>
    <property type="match status" value="1"/>
</dbReference>
<feature type="domain" description="Pseudouridine synthase RsuA/RluA-like" evidence="1">
    <location>
        <begin position="78"/>
        <end position="224"/>
    </location>
</feature>
<dbReference type="GO" id="GO:0003723">
    <property type="term" value="F:RNA binding"/>
    <property type="evidence" value="ECO:0007669"/>
    <property type="project" value="InterPro"/>
</dbReference>
<dbReference type="GO" id="GO:0009982">
    <property type="term" value="F:pseudouridine synthase activity"/>
    <property type="evidence" value="ECO:0007669"/>
    <property type="project" value="InterPro"/>
</dbReference>
<dbReference type="PANTHER" id="PTHR21600">
    <property type="entry name" value="MITOCHONDRIAL RNA PSEUDOURIDINE SYNTHASE"/>
    <property type="match status" value="1"/>
</dbReference>
<dbReference type="GO" id="GO:0140098">
    <property type="term" value="F:catalytic activity, acting on RNA"/>
    <property type="evidence" value="ECO:0007669"/>
    <property type="project" value="UniProtKB-ARBA"/>
</dbReference>
<dbReference type="InterPro" id="IPR050188">
    <property type="entry name" value="RluA_PseudoU_synthase"/>
</dbReference>
<reference evidence="2 3" key="1">
    <citation type="submission" date="2020-08" db="EMBL/GenBank/DDBJ databases">
        <title>Acidobacteriota in marine sediments use diverse sulfur dissimilation pathways.</title>
        <authorList>
            <person name="Wasmund K."/>
        </authorList>
    </citation>
    <scope>NUCLEOTIDE SEQUENCE [LARGE SCALE GENOMIC DNA]</scope>
    <source>
        <strain evidence="2">MAG AM4</strain>
    </source>
</reference>
<dbReference type="InterPro" id="IPR006224">
    <property type="entry name" value="PsdUridine_synth_RluA-like_CS"/>
</dbReference>
<evidence type="ECO:0000313" key="3">
    <source>
        <dbReference type="Proteomes" id="UP000648239"/>
    </source>
</evidence>
<dbReference type="InterPro" id="IPR020103">
    <property type="entry name" value="PsdUridine_synth_cat_dom_sf"/>
</dbReference>
<dbReference type="EMBL" id="JACXWD010000010">
    <property type="protein sequence ID" value="MBD3867421.1"/>
    <property type="molecule type" value="Genomic_DNA"/>
</dbReference>
<accession>A0A8J6Y7I3</accession>
<gene>
    <name evidence="2" type="ORF">IFK94_04765</name>
</gene>
<dbReference type="InterPro" id="IPR006145">
    <property type="entry name" value="PsdUridine_synth_RsuA/RluA"/>
</dbReference>
<protein>
    <submittedName>
        <fullName evidence="2">RNA pseudouridine synthase</fullName>
    </submittedName>
</protein>
<comment type="caution">
    <text evidence="2">The sequence shown here is derived from an EMBL/GenBank/DDBJ whole genome shotgun (WGS) entry which is preliminary data.</text>
</comment>
<dbReference type="GO" id="GO:0000455">
    <property type="term" value="P:enzyme-directed rRNA pseudouridine synthesis"/>
    <property type="evidence" value="ECO:0007669"/>
    <property type="project" value="TreeGrafter"/>
</dbReference>
<organism evidence="2 3">
    <name type="scientific">Candidatus Polarisedimenticola svalbardensis</name>
    <dbReference type="NCBI Taxonomy" id="2886004"/>
    <lineage>
        <taxon>Bacteria</taxon>
        <taxon>Pseudomonadati</taxon>
        <taxon>Acidobacteriota</taxon>
        <taxon>Candidatus Polarisedimenticolia</taxon>
        <taxon>Candidatus Polarisedimenticolales</taxon>
        <taxon>Candidatus Polarisedimenticolaceae</taxon>
        <taxon>Candidatus Polarisedimenticola</taxon>
    </lineage>
</organism>
<dbReference type="CDD" id="cd02869">
    <property type="entry name" value="PseudoU_synth_RluA_like"/>
    <property type="match status" value="1"/>
</dbReference>
<dbReference type="Pfam" id="PF00849">
    <property type="entry name" value="PseudoU_synth_2"/>
    <property type="match status" value="1"/>
</dbReference>
<evidence type="ECO:0000259" key="1">
    <source>
        <dbReference type="Pfam" id="PF00849"/>
    </source>
</evidence>
<dbReference type="PROSITE" id="PS01129">
    <property type="entry name" value="PSI_RLU"/>
    <property type="match status" value="1"/>
</dbReference>
<dbReference type="Proteomes" id="UP000648239">
    <property type="component" value="Unassembled WGS sequence"/>
</dbReference>
<name>A0A8J6Y7I3_9BACT</name>
<dbReference type="AlphaFoldDB" id="A0A8J6Y7I3"/>
<evidence type="ECO:0000313" key="2">
    <source>
        <dbReference type="EMBL" id="MBD3867421.1"/>
    </source>
</evidence>
<dbReference type="Gene3D" id="3.30.2350.10">
    <property type="entry name" value="Pseudouridine synthase"/>
    <property type="match status" value="1"/>
</dbReference>
<proteinExistence type="predicted"/>